<feature type="domain" description="Sister chromatid cohesion C-terminal" evidence="3">
    <location>
        <begin position="1399"/>
        <end position="1586"/>
    </location>
</feature>
<dbReference type="InterPro" id="IPR033031">
    <property type="entry name" value="Scc2/Nipped-B"/>
</dbReference>
<keyword evidence="1" id="KW-0539">Nucleus</keyword>
<comment type="caution">
    <text evidence="4">The sequence shown here is derived from an EMBL/GenBank/DDBJ whole genome shotgun (WGS) entry which is preliminary data.</text>
</comment>
<feature type="compositionally biased region" description="Acidic residues" evidence="2">
    <location>
        <begin position="583"/>
        <end position="596"/>
    </location>
</feature>
<feature type="region of interest" description="Disordered" evidence="2">
    <location>
        <begin position="111"/>
        <end position="137"/>
    </location>
</feature>
<feature type="region of interest" description="Disordered" evidence="2">
    <location>
        <begin position="1739"/>
        <end position="1809"/>
    </location>
</feature>
<keyword evidence="1" id="KW-0131">Cell cycle</keyword>
<dbReference type="GO" id="GO:0034087">
    <property type="term" value="P:establishment of mitotic sister chromatid cohesion"/>
    <property type="evidence" value="ECO:0007669"/>
    <property type="project" value="TreeGrafter"/>
</dbReference>
<dbReference type="Proteomes" id="UP001280581">
    <property type="component" value="Unassembled WGS sequence"/>
</dbReference>
<comment type="similarity">
    <text evidence="1">Belongs to the SCC2/Nipped-B family.</text>
</comment>
<dbReference type="PANTHER" id="PTHR21704:SF18">
    <property type="entry name" value="NIPPED-B-LIKE PROTEIN"/>
    <property type="match status" value="1"/>
</dbReference>
<organism evidence="4 5">
    <name type="scientific">Pseudopithomyces chartarum</name>
    <dbReference type="NCBI Taxonomy" id="1892770"/>
    <lineage>
        <taxon>Eukaryota</taxon>
        <taxon>Fungi</taxon>
        <taxon>Dikarya</taxon>
        <taxon>Ascomycota</taxon>
        <taxon>Pezizomycotina</taxon>
        <taxon>Dothideomycetes</taxon>
        <taxon>Pleosporomycetidae</taxon>
        <taxon>Pleosporales</taxon>
        <taxon>Massarineae</taxon>
        <taxon>Didymosphaeriaceae</taxon>
        <taxon>Pseudopithomyces</taxon>
    </lineage>
</organism>
<dbReference type="GO" id="GO:0090694">
    <property type="term" value="C:Scc2-Scc4 cohesin loading complex"/>
    <property type="evidence" value="ECO:0007669"/>
    <property type="project" value="TreeGrafter"/>
</dbReference>
<dbReference type="CDD" id="cd23958">
    <property type="entry name" value="SCC2"/>
    <property type="match status" value="1"/>
</dbReference>
<reference evidence="4 5" key="1">
    <citation type="submission" date="2021-02" db="EMBL/GenBank/DDBJ databases">
        <title>Genome assembly of Pseudopithomyces chartarum.</title>
        <authorList>
            <person name="Jauregui R."/>
            <person name="Singh J."/>
            <person name="Voisey C."/>
        </authorList>
    </citation>
    <scope>NUCLEOTIDE SEQUENCE [LARGE SCALE GENOMIC DNA]</scope>
    <source>
        <strain evidence="4 5">AGR01</strain>
    </source>
</reference>
<dbReference type="Pfam" id="PF12830">
    <property type="entry name" value="Nipped-B_C"/>
    <property type="match status" value="1"/>
</dbReference>
<dbReference type="PANTHER" id="PTHR21704">
    <property type="entry name" value="NIPPED-B-LIKE PROTEIN DELANGIN SCC2-RELATED"/>
    <property type="match status" value="1"/>
</dbReference>
<comment type="subcellular location">
    <subcellularLocation>
        <location evidence="1">Nucleus</location>
    </subcellularLocation>
</comment>
<protein>
    <recommendedName>
        <fullName evidence="1">Sister chromatid cohesion protein</fullName>
    </recommendedName>
</protein>
<dbReference type="GO" id="GO:0010468">
    <property type="term" value="P:regulation of gene expression"/>
    <property type="evidence" value="ECO:0007669"/>
    <property type="project" value="InterPro"/>
</dbReference>
<evidence type="ECO:0000313" key="4">
    <source>
        <dbReference type="EMBL" id="KAK3202777.1"/>
    </source>
</evidence>
<keyword evidence="5" id="KW-1185">Reference proteome</keyword>
<dbReference type="GO" id="GO:0003682">
    <property type="term" value="F:chromatin binding"/>
    <property type="evidence" value="ECO:0007669"/>
    <property type="project" value="TreeGrafter"/>
</dbReference>
<name>A0AAN6RDR3_9PLEO</name>
<evidence type="ECO:0000313" key="5">
    <source>
        <dbReference type="Proteomes" id="UP001280581"/>
    </source>
</evidence>
<dbReference type="InterPro" id="IPR016024">
    <property type="entry name" value="ARM-type_fold"/>
</dbReference>
<keyword evidence="1" id="KW-0677">Repeat</keyword>
<dbReference type="InterPro" id="IPR024986">
    <property type="entry name" value="Nipped-B_C"/>
</dbReference>
<dbReference type="GO" id="GO:1990414">
    <property type="term" value="P:replication-born double-strand break repair via sister chromatid exchange"/>
    <property type="evidence" value="ECO:0007669"/>
    <property type="project" value="TreeGrafter"/>
</dbReference>
<dbReference type="GO" id="GO:0071169">
    <property type="term" value="P:establishment of protein localization to chromatin"/>
    <property type="evidence" value="ECO:0007669"/>
    <property type="project" value="TreeGrafter"/>
</dbReference>
<feature type="compositionally biased region" description="Basic residues" evidence="2">
    <location>
        <begin position="603"/>
        <end position="613"/>
    </location>
</feature>
<dbReference type="SUPFAM" id="SSF48371">
    <property type="entry name" value="ARM repeat"/>
    <property type="match status" value="1"/>
</dbReference>
<dbReference type="GO" id="GO:0140588">
    <property type="term" value="P:chromatin looping"/>
    <property type="evidence" value="ECO:0007669"/>
    <property type="project" value="InterPro"/>
</dbReference>
<feature type="region of interest" description="Disordered" evidence="2">
    <location>
        <begin position="574"/>
        <end position="617"/>
    </location>
</feature>
<feature type="region of interest" description="Disordered" evidence="2">
    <location>
        <begin position="154"/>
        <end position="189"/>
    </location>
</feature>
<evidence type="ECO:0000256" key="2">
    <source>
        <dbReference type="SAM" id="MobiDB-lite"/>
    </source>
</evidence>
<accession>A0AAN6RDR3</accession>
<gene>
    <name evidence="4" type="ORF">GRF29_154g757847</name>
</gene>
<evidence type="ECO:0000259" key="3">
    <source>
        <dbReference type="Pfam" id="PF12830"/>
    </source>
</evidence>
<feature type="compositionally biased region" description="Basic residues" evidence="2">
    <location>
        <begin position="1779"/>
        <end position="1797"/>
    </location>
</feature>
<sequence length="1809" mass="200836">MAAYPHRDWHMASGHALPFRPPTVDEAFPYSPFTSIVPFSPDVIPFPVNDPPTPPTTLTPDQQAAGRKAVAILNEEIKGPVSTARHLEHTLRELRGLLGDACEMTEFHFKSTPQLATPPPESPLRPGDQAAPSDRPRLSPFASALLKQTDVHYQPAPNPILQPTIPEPKPKPEPPRRPAPTAIANPSTPSQLNIASYAQNSALTHLSNTPVRSSQSSQPRPGPAVVIKPSTAPKHEFKLIDNVPPSPDETEPSTQDHLATLQPEDRAYAEQKIEQLHKLVAKYCEAKDELESEYFERISTIDADITVMTGDALKKLYDKVMAVYATKCFPSVSVDIIIHIQSLCEPLIAASDQSTLLAEGEFDSWASDIRTLESGLKAARVALTAMLEGPSDRRTSSEDLLTTIVQAVKRALEQCVFPVLASSRGGADAGTFDYASNHKTEMSAILRLCIGIEELSARIIRKITLPDSVVNAIEFLALALLVHPNSTSEKDSILGIQQFERLRRAAMDVLTNIFASRPDHQQYIVNEILNSLEKLPDKGSNTRQFKSVREEPIMTVSAIFMQFVQVAGTHLDNRPTKSKLASEEEGSSENDSEADCDSDHSPSRKVKTNKSSKKKEEKARRLMINALQIAQIIASTLIEKAKGVAKSADKPYRNLLDMFVDDFCRVLGSPEWPAAHLLLIRLFYQLWPLLETSNWKMAMSVLGYMGCGIIDFKTRLRKLRQDVDMSQSDISTKLHRLTEEVLENDGTRLKKNDLLALTDPFRMVIGSLPDYLKVNDNRDDIHLLSVRGCYASNWLDSVNQVMESNDDDAASDKSMIELRRTVRSIMLESNWSSREYKYQNVSETQSRLAAGVTTLKSTFCQHYSSIVSVMFKHAQEGGAAQKTDAIRNIDSFLDKDPRAVSKKHIEVVVHKLQDNSPSVRASALSLISKCLDFFPGLDRLCLSAVLSLTTDSHNDPKKRAIGVLKMMYTRTEVLDTKIQIVAAMLPASQDLEKPVADMATQALEEVWLKVLGTHTKGDENRLKLQRIERASLIVQTVRQIQKTPISMQAFEAFFAKALAKSSPNAVVNFQICKDLVADLVEGVISPDDMGANYTQDSALHTLSVFARISPIMFTLEHIQRLKLYVIDPKTAHDIEILRSTVTIYRFVMPCLPDLPTIFADDVWKLLSEAIGKLARSAATGNTVGKSTLLGVINCLWIMRKVATNGVGKMLSVVASTLIQLAQAAEQIYDASTQEAQKIRIRSWLLILGTFGKVSDWGEYAIQFNSTVQLLARRKPGSEAKLKDWLEKSNHAPSVVLLAAVLPFNNKTWDLAIREAALCALAEVCQGSPVLFQHKTVRSTFETVLSNDIVSLKHIAVSQFYDFLARSEEQSDTAPVNEESTNSGKGLGLAFEAREGQVVASHLAQAYLPRIIDMALKSNDELALVATRTIISINRQGLVHPKQVGTALIALGSSSNPSISDIAANEHGDIHSKHETMFEKEYMVAIKMAFQYQRDVFDDPHGMTTPPDCRPKIAHVFNAMKNGSRKTLKRFIDNLPKLIDFKLSKLGDSTKSLEALLFARFCLENLALFDVAKVEDVSIITTALESIVLKNTGPSVAVAIETEMPKKAASVAPQQLPPAANEAIDLPAFEFTMQDTLHDDHTSVSYARLLQITHACMILQMMWETRCFIRKAYNIKAGRISHKKYQENALRNNLIKGTDLWERFAQVFTALETRRSMISQCYEFAELMEVDRDFQIAEEQEEDTEAAGYATPDDNEEVGQSAMTSGRRRKRKSSVSLAHTPKKARGRPKIGANKKRSSKTPDGDNWEQVS</sequence>
<evidence type="ECO:0000256" key="1">
    <source>
        <dbReference type="RuleBase" id="RU364107"/>
    </source>
</evidence>
<dbReference type="Gene3D" id="1.25.10.10">
    <property type="entry name" value="Leucine-rich Repeat Variant"/>
    <property type="match status" value="1"/>
</dbReference>
<dbReference type="InterPro" id="IPR011989">
    <property type="entry name" value="ARM-like"/>
</dbReference>
<proteinExistence type="inferred from homology"/>
<dbReference type="GO" id="GO:0061775">
    <property type="term" value="F:cohesin loader activity"/>
    <property type="evidence" value="ECO:0007669"/>
    <property type="project" value="InterPro"/>
</dbReference>
<dbReference type="EMBL" id="WVTA01000013">
    <property type="protein sequence ID" value="KAK3202777.1"/>
    <property type="molecule type" value="Genomic_DNA"/>
</dbReference>
<feature type="region of interest" description="Disordered" evidence="2">
    <location>
        <begin position="207"/>
        <end position="231"/>
    </location>
</feature>